<proteinExistence type="predicted"/>
<feature type="region of interest" description="Disordered" evidence="2">
    <location>
        <begin position="162"/>
        <end position="181"/>
    </location>
</feature>
<sequence>MANSLQDQLLKAGLVDDKKVKSANKAKKKQSKMDRRARVETIDENKVAAQQALAEKADKARQLNKNLNEKALKKAINAQIKQLIERSSIAKNKGDVAFNFTDGSKIKKLYVDNKIQQQLVRGLLAIVKQGDQYEIIPSPVASKIAERDSNRIVLLNELSDADDSEAAEGEDDWYGDYEIPDDLMW</sequence>
<dbReference type="Proteomes" id="UP000838100">
    <property type="component" value="Unassembled WGS sequence"/>
</dbReference>
<reference evidence="3" key="1">
    <citation type="submission" date="2021-12" db="EMBL/GenBank/DDBJ databases">
        <authorList>
            <person name="Rodrigo-Torres L."/>
            <person name="Arahal R. D."/>
            <person name="Lucena T."/>
        </authorList>
    </citation>
    <scope>NUCLEOTIDE SEQUENCE</scope>
    <source>
        <strain evidence="3">CECT 8267</strain>
    </source>
</reference>
<evidence type="ECO:0000313" key="4">
    <source>
        <dbReference type="Proteomes" id="UP000838100"/>
    </source>
</evidence>
<evidence type="ECO:0000256" key="2">
    <source>
        <dbReference type="SAM" id="MobiDB-lite"/>
    </source>
</evidence>
<keyword evidence="4" id="KW-1185">Reference proteome</keyword>
<accession>A0ABM9AFC9</accession>
<gene>
    <name evidence="3" type="ORF">SIN8267_01540</name>
</gene>
<dbReference type="RefSeq" id="WP_237444083.1">
    <property type="nucleotide sequence ID" value="NZ_CAKLPX010000001.1"/>
</dbReference>
<dbReference type="EMBL" id="CAKLPX010000001">
    <property type="protein sequence ID" value="CAH0991434.1"/>
    <property type="molecule type" value="Genomic_DNA"/>
</dbReference>
<evidence type="ECO:0000313" key="3">
    <source>
        <dbReference type="EMBL" id="CAH0991434.1"/>
    </source>
</evidence>
<keyword evidence="1" id="KW-0175">Coiled coil</keyword>
<feature type="coiled-coil region" evidence="1">
    <location>
        <begin position="46"/>
        <end position="93"/>
    </location>
</feature>
<organism evidence="3 4">
    <name type="scientific">Sinobacterium norvegicum</name>
    <dbReference type="NCBI Taxonomy" id="1641715"/>
    <lineage>
        <taxon>Bacteria</taxon>
        <taxon>Pseudomonadati</taxon>
        <taxon>Pseudomonadota</taxon>
        <taxon>Gammaproteobacteria</taxon>
        <taxon>Cellvibrionales</taxon>
        <taxon>Spongiibacteraceae</taxon>
        <taxon>Sinobacterium</taxon>
    </lineage>
</organism>
<name>A0ABM9AFC9_9GAMM</name>
<evidence type="ECO:0000256" key="1">
    <source>
        <dbReference type="SAM" id="Coils"/>
    </source>
</evidence>
<dbReference type="Pfam" id="PF09831">
    <property type="entry name" value="DUF2058"/>
    <property type="match status" value="1"/>
</dbReference>
<comment type="caution">
    <text evidence="3">The sequence shown here is derived from an EMBL/GenBank/DDBJ whole genome shotgun (WGS) entry which is preliminary data.</text>
</comment>
<protein>
    <recommendedName>
        <fullName evidence="5">Nucleoprotein/polynucleotide-associated enzyme</fullName>
    </recommendedName>
</protein>
<evidence type="ECO:0008006" key="5">
    <source>
        <dbReference type="Google" id="ProtNLM"/>
    </source>
</evidence>
<dbReference type="InterPro" id="IPR018636">
    <property type="entry name" value="DUF2058"/>
</dbReference>